<evidence type="ECO:0000313" key="3">
    <source>
        <dbReference type="Proteomes" id="UP000001861"/>
    </source>
</evidence>
<evidence type="ECO:0000256" key="1">
    <source>
        <dbReference type="SAM" id="MobiDB-lite"/>
    </source>
</evidence>
<dbReference type="RefSeq" id="XP_001836767.1">
    <property type="nucleotide sequence ID" value="XM_001836715.1"/>
</dbReference>
<protein>
    <submittedName>
        <fullName evidence="2">Uncharacterized protein</fullName>
    </submittedName>
</protein>
<dbReference type="OrthoDB" id="3250036at2759"/>
<dbReference type="AlphaFoldDB" id="A8NVW3"/>
<feature type="compositionally biased region" description="Polar residues" evidence="1">
    <location>
        <begin position="90"/>
        <end position="109"/>
    </location>
</feature>
<proteinExistence type="predicted"/>
<dbReference type="Proteomes" id="UP000001861">
    <property type="component" value="Unassembled WGS sequence"/>
</dbReference>
<feature type="compositionally biased region" description="Polar residues" evidence="1">
    <location>
        <begin position="51"/>
        <end position="66"/>
    </location>
</feature>
<dbReference type="VEuPathDB" id="FungiDB:CC1G_04080"/>
<keyword evidence="3" id="KW-1185">Reference proteome</keyword>
<feature type="compositionally biased region" description="Low complexity" evidence="1">
    <location>
        <begin position="67"/>
        <end position="83"/>
    </location>
</feature>
<dbReference type="InParanoid" id="A8NVW3"/>
<sequence>MPSSPSKPKATLRPVGVPLGNVNSESEREEGNYPTENVDSTSSGGYGSSGVNVWSQKAQRGTNTDLGSSSSSGSGEAPVTGTGRTRRATVSKTMAQRQSVTGLVGQSLSGGDLAGEIQDAKQGFDGGWPSQVGERD</sequence>
<gene>
    <name evidence="2" type="ORF">CC1G_04080</name>
</gene>
<comment type="caution">
    <text evidence="2">The sequence shown here is derived from an EMBL/GenBank/DDBJ whole genome shotgun (WGS) entry which is preliminary data.</text>
</comment>
<evidence type="ECO:0000313" key="2">
    <source>
        <dbReference type="EMBL" id="EAU84984.1"/>
    </source>
</evidence>
<name>A8NVW3_COPC7</name>
<reference evidence="2 3" key="1">
    <citation type="journal article" date="2010" name="Proc. Natl. Acad. Sci. U.S.A.">
        <title>Insights into evolution of multicellular fungi from the assembled chromosomes of the mushroom Coprinopsis cinerea (Coprinus cinereus).</title>
        <authorList>
            <person name="Stajich J.E."/>
            <person name="Wilke S.K."/>
            <person name="Ahren D."/>
            <person name="Au C.H."/>
            <person name="Birren B.W."/>
            <person name="Borodovsky M."/>
            <person name="Burns C."/>
            <person name="Canback B."/>
            <person name="Casselton L.A."/>
            <person name="Cheng C.K."/>
            <person name="Deng J."/>
            <person name="Dietrich F.S."/>
            <person name="Fargo D.C."/>
            <person name="Farman M.L."/>
            <person name="Gathman A.C."/>
            <person name="Goldberg J."/>
            <person name="Guigo R."/>
            <person name="Hoegger P.J."/>
            <person name="Hooker J.B."/>
            <person name="Huggins A."/>
            <person name="James T.Y."/>
            <person name="Kamada T."/>
            <person name="Kilaru S."/>
            <person name="Kodira C."/>
            <person name="Kues U."/>
            <person name="Kupfer D."/>
            <person name="Kwan H.S."/>
            <person name="Lomsadze A."/>
            <person name="Li W."/>
            <person name="Lilly W.W."/>
            <person name="Ma L.J."/>
            <person name="Mackey A.J."/>
            <person name="Manning G."/>
            <person name="Martin F."/>
            <person name="Muraguchi H."/>
            <person name="Natvig D.O."/>
            <person name="Palmerini H."/>
            <person name="Ramesh M.A."/>
            <person name="Rehmeyer C.J."/>
            <person name="Roe B.A."/>
            <person name="Shenoy N."/>
            <person name="Stanke M."/>
            <person name="Ter-Hovhannisyan V."/>
            <person name="Tunlid A."/>
            <person name="Velagapudi R."/>
            <person name="Vision T.J."/>
            <person name="Zeng Q."/>
            <person name="Zolan M.E."/>
            <person name="Pukkila P.J."/>
        </authorList>
    </citation>
    <scope>NUCLEOTIDE SEQUENCE [LARGE SCALE GENOMIC DNA]</scope>
    <source>
        <strain evidence="3">Okayama-7 / 130 / ATCC MYA-4618 / FGSC 9003</strain>
    </source>
</reference>
<dbReference type="GeneID" id="6013319"/>
<accession>A8NVW3</accession>
<feature type="region of interest" description="Disordered" evidence="1">
    <location>
        <begin position="1"/>
        <end position="112"/>
    </location>
</feature>
<organism evidence="2 3">
    <name type="scientific">Coprinopsis cinerea (strain Okayama-7 / 130 / ATCC MYA-4618 / FGSC 9003)</name>
    <name type="common">Inky cap fungus</name>
    <name type="synonym">Hormographiella aspergillata</name>
    <dbReference type="NCBI Taxonomy" id="240176"/>
    <lineage>
        <taxon>Eukaryota</taxon>
        <taxon>Fungi</taxon>
        <taxon>Dikarya</taxon>
        <taxon>Basidiomycota</taxon>
        <taxon>Agaricomycotina</taxon>
        <taxon>Agaricomycetes</taxon>
        <taxon>Agaricomycetidae</taxon>
        <taxon>Agaricales</taxon>
        <taxon>Agaricineae</taxon>
        <taxon>Psathyrellaceae</taxon>
        <taxon>Coprinopsis</taxon>
    </lineage>
</organism>
<dbReference type="KEGG" id="cci:CC1G_04080"/>
<dbReference type="EMBL" id="AACS02000004">
    <property type="protein sequence ID" value="EAU84984.1"/>
    <property type="molecule type" value="Genomic_DNA"/>
</dbReference>